<feature type="domain" description="Inner membrane protein YgaP-like transmembrane" evidence="2">
    <location>
        <begin position="2"/>
        <end position="56"/>
    </location>
</feature>
<dbReference type="Gene3D" id="6.10.140.1340">
    <property type="match status" value="1"/>
</dbReference>
<dbReference type="Pfam" id="PF11127">
    <property type="entry name" value="YgaP-like_TM"/>
    <property type="match status" value="1"/>
</dbReference>
<evidence type="ECO:0000256" key="1">
    <source>
        <dbReference type="SAM" id="Phobius"/>
    </source>
</evidence>
<organism evidence="3 4">
    <name type="scientific">Acidocella aromatica</name>
    <dbReference type="NCBI Taxonomy" id="1303579"/>
    <lineage>
        <taxon>Bacteria</taxon>
        <taxon>Pseudomonadati</taxon>
        <taxon>Pseudomonadota</taxon>
        <taxon>Alphaproteobacteria</taxon>
        <taxon>Acetobacterales</taxon>
        <taxon>Acidocellaceae</taxon>
        <taxon>Acidocella</taxon>
    </lineage>
</organism>
<keyword evidence="1" id="KW-0812">Transmembrane</keyword>
<accession>A0A840VCF2</accession>
<sequence length="67" mass="7242">MTIDKAVLSFAGFMVLLSLVLTLAFSQWWLLLTAFVGLNLLQTGFTGFCPAAMIFKKLGVKPGAAFN</sequence>
<dbReference type="InterPro" id="IPR021309">
    <property type="entry name" value="YgaP-like_TM"/>
</dbReference>
<keyword evidence="1" id="KW-1133">Transmembrane helix</keyword>
<proteinExistence type="predicted"/>
<protein>
    <recommendedName>
        <fullName evidence="2">Inner membrane protein YgaP-like transmembrane domain-containing protein</fullName>
    </recommendedName>
</protein>
<dbReference type="Proteomes" id="UP000553706">
    <property type="component" value="Unassembled WGS sequence"/>
</dbReference>
<comment type="caution">
    <text evidence="3">The sequence shown here is derived from an EMBL/GenBank/DDBJ whole genome shotgun (WGS) entry which is preliminary data.</text>
</comment>
<reference evidence="3 4" key="1">
    <citation type="submission" date="2020-08" db="EMBL/GenBank/DDBJ databases">
        <title>Genomic Encyclopedia of Type Strains, Phase IV (KMG-IV): sequencing the most valuable type-strain genomes for metagenomic binning, comparative biology and taxonomic classification.</title>
        <authorList>
            <person name="Goeker M."/>
        </authorList>
    </citation>
    <scope>NUCLEOTIDE SEQUENCE [LARGE SCALE GENOMIC DNA]</scope>
    <source>
        <strain evidence="3 4">DSM 27026</strain>
    </source>
</reference>
<dbReference type="RefSeq" id="WP_183266394.1">
    <property type="nucleotide sequence ID" value="NZ_JACHFJ010000006.1"/>
</dbReference>
<dbReference type="AlphaFoldDB" id="A0A840VCF2"/>
<name>A0A840VCF2_9PROT</name>
<keyword evidence="1" id="KW-0472">Membrane</keyword>
<feature type="transmembrane region" description="Helical" evidence="1">
    <location>
        <begin position="36"/>
        <end position="55"/>
    </location>
</feature>
<evidence type="ECO:0000313" key="4">
    <source>
        <dbReference type="Proteomes" id="UP000553706"/>
    </source>
</evidence>
<dbReference type="EMBL" id="JACHFJ010000006">
    <property type="protein sequence ID" value="MBB5373386.1"/>
    <property type="molecule type" value="Genomic_DNA"/>
</dbReference>
<evidence type="ECO:0000313" key="3">
    <source>
        <dbReference type="EMBL" id="MBB5373386.1"/>
    </source>
</evidence>
<keyword evidence="4" id="KW-1185">Reference proteome</keyword>
<gene>
    <name evidence="3" type="ORF">HNP71_001646</name>
</gene>
<evidence type="ECO:0000259" key="2">
    <source>
        <dbReference type="Pfam" id="PF11127"/>
    </source>
</evidence>
<feature type="transmembrane region" description="Helical" evidence="1">
    <location>
        <begin position="7"/>
        <end position="30"/>
    </location>
</feature>